<accession>A0A914VPN5</accession>
<evidence type="ECO:0000256" key="5">
    <source>
        <dbReference type="ARBA" id="ARBA00023204"/>
    </source>
</evidence>
<dbReference type="GO" id="GO:0003684">
    <property type="term" value="F:damaged DNA binding"/>
    <property type="evidence" value="ECO:0007669"/>
    <property type="project" value="InterPro"/>
</dbReference>
<dbReference type="Proteomes" id="UP000887566">
    <property type="component" value="Unplaced"/>
</dbReference>
<evidence type="ECO:0000256" key="7">
    <source>
        <dbReference type="SAM" id="MobiDB-lite"/>
    </source>
</evidence>
<keyword evidence="3" id="KW-0227">DNA damage</keyword>
<dbReference type="Pfam" id="PF03834">
    <property type="entry name" value="Rad10"/>
    <property type="match status" value="1"/>
</dbReference>
<keyword evidence="5" id="KW-0234">DNA repair</keyword>
<comment type="subcellular location">
    <subcellularLocation>
        <location evidence="1">Nucleus</location>
    </subcellularLocation>
</comment>
<dbReference type="NCBIfam" id="TIGR00597">
    <property type="entry name" value="rad10"/>
    <property type="match status" value="1"/>
</dbReference>
<dbReference type="AlphaFoldDB" id="A0A914VPN5"/>
<dbReference type="CDD" id="cd22325">
    <property type="entry name" value="ERCC1_C-like"/>
    <property type="match status" value="1"/>
</dbReference>
<evidence type="ECO:0000256" key="2">
    <source>
        <dbReference type="ARBA" id="ARBA00008283"/>
    </source>
</evidence>
<feature type="region of interest" description="Disordered" evidence="7">
    <location>
        <begin position="98"/>
        <end position="119"/>
    </location>
</feature>
<dbReference type="GO" id="GO:0070522">
    <property type="term" value="C:ERCC4-ERCC1 complex"/>
    <property type="evidence" value="ECO:0007669"/>
    <property type="project" value="TreeGrafter"/>
</dbReference>
<evidence type="ECO:0000256" key="4">
    <source>
        <dbReference type="ARBA" id="ARBA00023125"/>
    </source>
</evidence>
<dbReference type="InterPro" id="IPR047260">
    <property type="entry name" value="ERCC1-like_central_dom"/>
</dbReference>
<protein>
    <submittedName>
        <fullName evidence="10">ERCC1-like central domain-containing protein</fullName>
    </submittedName>
</protein>
<comment type="similarity">
    <text evidence="2">Belongs to the ERCC1/RAD10/SWI10 family.</text>
</comment>
<organism evidence="9 10">
    <name type="scientific">Plectus sambesii</name>
    <dbReference type="NCBI Taxonomy" id="2011161"/>
    <lineage>
        <taxon>Eukaryota</taxon>
        <taxon>Metazoa</taxon>
        <taxon>Ecdysozoa</taxon>
        <taxon>Nematoda</taxon>
        <taxon>Chromadorea</taxon>
        <taxon>Plectida</taxon>
        <taxon>Plectina</taxon>
        <taxon>Plectoidea</taxon>
        <taxon>Plectidae</taxon>
        <taxon>Plectus</taxon>
    </lineage>
</organism>
<evidence type="ECO:0000313" key="10">
    <source>
        <dbReference type="WBParaSite" id="PSAMB.scaffold2236size24431.g17000.t1"/>
    </source>
</evidence>
<keyword evidence="6" id="KW-0539">Nucleus</keyword>
<dbReference type="SUPFAM" id="SSF47781">
    <property type="entry name" value="RuvA domain 2-like"/>
    <property type="match status" value="1"/>
</dbReference>
<dbReference type="GO" id="GO:0006302">
    <property type="term" value="P:double-strand break repair"/>
    <property type="evidence" value="ECO:0007669"/>
    <property type="project" value="UniProtKB-ARBA"/>
</dbReference>
<proteinExistence type="inferred from homology"/>
<dbReference type="GO" id="GO:0006312">
    <property type="term" value="P:mitotic recombination"/>
    <property type="evidence" value="ECO:0007669"/>
    <property type="project" value="TreeGrafter"/>
</dbReference>
<dbReference type="InterPro" id="IPR011335">
    <property type="entry name" value="Restrct_endonuc-II-like"/>
</dbReference>
<dbReference type="WBParaSite" id="PSAMB.scaffold2236size24431.g17000.t1">
    <property type="protein sequence ID" value="PSAMB.scaffold2236size24431.g17000.t1"/>
    <property type="gene ID" value="PSAMB.scaffold2236size24431.g17000"/>
</dbReference>
<evidence type="ECO:0000256" key="1">
    <source>
        <dbReference type="ARBA" id="ARBA00004123"/>
    </source>
</evidence>
<evidence type="ECO:0000313" key="9">
    <source>
        <dbReference type="Proteomes" id="UP000887566"/>
    </source>
</evidence>
<dbReference type="PANTHER" id="PTHR12749">
    <property type="entry name" value="EXCISION REPAIR CROSS-COMPLEMENTING 1 ERCC1"/>
    <property type="match status" value="1"/>
</dbReference>
<feature type="compositionally biased region" description="Low complexity" evidence="7">
    <location>
        <begin position="53"/>
        <end position="76"/>
    </location>
</feature>
<evidence type="ECO:0000256" key="6">
    <source>
        <dbReference type="ARBA" id="ARBA00023242"/>
    </source>
</evidence>
<evidence type="ECO:0000259" key="8">
    <source>
        <dbReference type="Pfam" id="PF03834"/>
    </source>
</evidence>
<keyword evidence="4" id="KW-0238">DNA-binding</keyword>
<dbReference type="GO" id="GO:0000110">
    <property type="term" value="C:nucleotide-excision repair factor 1 complex"/>
    <property type="evidence" value="ECO:0007669"/>
    <property type="project" value="TreeGrafter"/>
</dbReference>
<dbReference type="SUPFAM" id="SSF52980">
    <property type="entry name" value="Restriction endonuclease-like"/>
    <property type="match status" value="1"/>
</dbReference>
<evidence type="ECO:0000256" key="3">
    <source>
        <dbReference type="ARBA" id="ARBA00022763"/>
    </source>
</evidence>
<feature type="compositionally biased region" description="Low complexity" evidence="7">
    <location>
        <begin position="98"/>
        <end position="107"/>
    </location>
</feature>
<dbReference type="Gene3D" id="3.40.50.10130">
    <property type="match status" value="1"/>
</dbReference>
<dbReference type="PANTHER" id="PTHR12749:SF0">
    <property type="entry name" value="DNA EXCISION REPAIR PROTEIN ERCC-1"/>
    <property type="match status" value="1"/>
</dbReference>
<feature type="domain" description="ERCC1-like central" evidence="8">
    <location>
        <begin position="127"/>
        <end position="239"/>
    </location>
</feature>
<dbReference type="InterPro" id="IPR004579">
    <property type="entry name" value="ERCC1/RAD10/SWI10"/>
</dbReference>
<keyword evidence="9" id="KW-1185">Reference proteome</keyword>
<dbReference type="FunFam" id="3.40.50.10130:FF:000001">
    <property type="entry name" value="DNA excision repair protein ERCC-1"/>
    <property type="match status" value="1"/>
</dbReference>
<reference evidence="10" key="1">
    <citation type="submission" date="2022-11" db="UniProtKB">
        <authorList>
            <consortium name="WormBaseParasite"/>
        </authorList>
    </citation>
    <scope>IDENTIFICATION</scope>
</reference>
<dbReference type="Pfam" id="PF14520">
    <property type="entry name" value="HHH_5"/>
    <property type="match status" value="1"/>
</dbReference>
<name>A0A914VPN5_9BILA</name>
<dbReference type="GO" id="GO:0003697">
    <property type="term" value="F:single-stranded DNA binding"/>
    <property type="evidence" value="ECO:0007669"/>
    <property type="project" value="TreeGrafter"/>
</dbReference>
<sequence>MGKKRIAVPSIEEVEQAKESDAPLTRFRRNANTATSPAPVPDPVTKHTDTVASFSSTVSADEASSSTRASSSAPASELEETRSNVPFVRTTSVASINSNSGFGSGSNPALAAGPSKSGIGQRPSALIINRRRQDGNPVLTYIRNVPYEWGETKADFDLGSGACCLYLSLKWHKLHPGYIETRFKEVAHSYALQIVLAVVNVDEPRHILRELNMYCYNAGWTLILAYSVEEAAEYIESFKLTERKVGEIVSDAAKKVTKPPPKTVVDLAIDKDKKAMCDAAVSLLASIRSISRTDAQRLIGTFGSLRNIAEASVDQLSLCPGLGEQKAKRLHETLRDSFVVNAPKKSGRTKSTDVAVQ</sequence>
<dbReference type="InterPro" id="IPR010994">
    <property type="entry name" value="RuvA_2-like"/>
</dbReference>
<dbReference type="GO" id="GO:0070914">
    <property type="term" value="P:UV-damage excision repair"/>
    <property type="evidence" value="ECO:0007669"/>
    <property type="project" value="TreeGrafter"/>
</dbReference>
<feature type="region of interest" description="Disordered" evidence="7">
    <location>
        <begin position="1"/>
        <end position="84"/>
    </location>
</feature>
<dbReference type="Gene3D" id="1.10.150.20">
    <property type="entry name" value="5' to 3' exonuclease, C-terminal subdomain"/>
    <property type="match status" value="1"/>
</dbReference>